<dbReference type="EMBL" id="RWGY01000051">
    <property type="protein sequence ID" value="TVU04677.1"/>
    <property type="molecule type" value="Genomic_DNA"/>
</dbReference>
<gene>
    <name evidence="1" type="ORF">EJB05_47807</name>
</gene>
<sequence length="432" mass="47771">MEPSVPPAPLMDDLVEEILLRVPPDDPALLMRAALARLVSGPGFRRRFCERYRTPPLLGVIHSYIGPKVARFVPTSFFRHSVPYLGVARNSRALDCRYGRVLLREDPVFCGPKTPEHFRIWDPVAGKNRFLPPVQRFGAKSFNAAVLCAVAGCDHLDCYHGPFLVVFVGVANQGVFASVYSSEADAWSKPTWASYTRSLSTHVRGAHVGNSVYFVRNCTQRIHVQGLPRFGTASHIKRVLRYDLGSRKLTVIDTPPMSDERVVLMTAKGGGLGCITSSESRLYLWSREAGSDGNIGWVQSRVIELNALIPDSVDMTALGESQIDVVSFADGSGIIYTGTYCHGSFTYDIKSGRVRKVEGVCGRYQIVPYMSFHTPDLLKELSKEDLIHGVEGLLNTVAQTNKMQRSASGDIHEPLLLRGIEESEEDSKEGQE</sequence>
<keyword evidence="2" id="KW-1185">Reference proteome</keyword>
<accession>A0A5J9T0B7</accession>
<feature type="non-terminal residue" evidence="1">
    <location>
        <position position="1"/>
    </location>
</feature>
<dbReference type="Proteomes" id="UP000324897">
    <property type="component" value="Unassembled WGS sequence"/>
</dbReference>
<evidence type="ECO:0008006" key="3">
    <source>
        <dbReference type="Google" id="ProtNLM"/>
    </source>
</evidence>
<dbReference type="Gramene" id="TVU04677">
    <property type="protein sequence ID" value="TVU04677"/>
    <property type="gene ID" value="EJB05_47807"/>
</dbReference>
<dbReference type="OrthoDB" id="679083at2759"/>
<dbReference type="PANTHER" id="PTHR32133:SF268">
    <property type="entry name" value="F-BOX DOMAIN-CONTAINING PROTEIN"/>
    <property type="match status" value="1"/>
</dbReference>
<name>A0A5J9T0B7_9POAL</name>
<organism evidence="1 2">
    <name type="scientific">Eragrostis curvula</name>
    <name type="common">weeping love grass</name>
    <dbReference type="NCBI Taxonomy" id="38414"/>
    <lineage>
        <taxon>Eukaryota</taxon>
        <taxon>Viridiplantae</taxon>
        <taxon>Streptophyta</taxon>
        <taxon>Embryophyta</taxon>
        <taxon>Tracheophyta</taxon>
        <taxon>Spermatophyta</taxon>
        <taxon>Magnoliopsida</taxon>
        <taxon>Liliopsida</taxon>
        <taxon>Poales</taxon>
        <taxon>Poaceae</taxon>
        <taxon>PACMAD clade</taxon>
        <taxon>Chloridoideae</taxon>
        <taxon>Eragrostideae</taxon>
        <taxon>Eragrostidinae</taxon>
        <taxon>Eragrostis</taxon>
    </lineage>
</organism>
<comment type="caution">
    <text evidence="1">The sequence shown here is derived from an EMBL/GenBank/DDBJ whole genome shotgun (WGS) entry which is preliminary data.</text>
</comment>
<evidence type="ECO:0000313" key="2">
    <source>
        <dbReference type="Proteomes" id="UP000324897"/>
    </source>
</evidence>
<reference evidence="1 2" key="1">
    <citation type="journal article" date="2019" name="Sci. Rep.">
        <title>A high-quality genome of Eragrostis curvula grass provides insights into Poaceae evolution and supports new strategies to enhance forage quality.</title>
        <authorList>
            <person name="Carballo J."/>
            <person name="Santos B.A.C.M."/>
            <person name="Zappacosta D."/>
            <person name="Garbus I."/>
            <person name="Selva J.P."/>
            <person name="Gallo C.A."/>
            <person name="Diaz A."/>
            <person name="Albertini E."/>
            <person name="Caccamo M."/>
            <person name="Echenique V."/>
        </authorList>
    </citation>
    <scope>NUCLEOTIDE SEQUENCE [LARGE SCALE GENOMIC DNA]</scope>
    <source>
        <strain evidence="2">cv. Victoria</strain>
        <tissue evidence="1">Leaf</tissue>
    </source>
</reference>
<evidence type="ECO:0000313" key="1">
    <source>
        <dbReference type="EMBL" id="TVU04677.1"/>
    </source>
</evidence>
<dbReference type="PANTHER" id="PTHR32133">
    <property type="entry name" value="OS07G0120400 PROTEIN"/>
    <property type="match status" value="1"/>
</dbReference>
<protein>
    <recommendedName>
        <fullName evidence="3">F-box domain-containing protein</fullName>
    </recommendedName>
</protein>
<dbReference type="AlphaFoldDB" id="A0A5J9T0B7"/>
<proteinExistence type="predicted"/>